<evidence type="ECO:0000313" key="2">
    <source>
        <dbReference type="EMBL" id="MCT8389959.1"/>
    </source>
</evidence>
<dbReference type="InterPro" id="IPR018672">
    <property type="entry name" value="DUF2140"/>
</dbReference>
<feature type="transmembrane region" description="Helical" evidence="1">
    <location>
        <begin position="18"/>
        <end position="41"/>
    </location>
</feature>
<dbReference type="AlphaFoldDB" id="A0A846ZAB2"/>
<organism evidence="3 4">
    <name type="scientific">Leuconostoc holzapfelii</name>
    <dbReference type="NCBI Taxonomy" id="434464"/>
    <lineage>
        <taxon>Bacteria</taxon>
        <taxon>Bacillati</taxon>
        <taxon>Bacillota</taxon>
        <taxon>Bacilli</taxon>
        <taxon>Lactobacillales</taxon>
        <taxon>Lactobacillaceae</taxon>
        <taxon>Leuconostoc</taxon>
    </lineage>
</organism>
<sequence length="203" mass="22728">MADNALTRLQPKQKPTRVWFWAFWTVILLCLLGLGTTYYLATQTIQVQDEPAKIAPGDATFDVNLDTKQVNALVAYYLKDTHNQDYTFRVGDEIMLYGQTKFLGDKFRFGLAMTPEVTKNGNVILTAKAMRVGNLPLPISAVMQYVKSSYHAPKFVTINPAKKQIVINMAQLKVAQGMSFRAKIIDLKAGQFVFEGGLENGKK</sequence>
<comment type="caution">
    <text evidence="3">The sequence shown here is derived from an EMBL/GenBank/DDBJ whole genome shotgun (WGS) entry which is preliminary data.</text>
</comment>
<reference evidence="3 4" key="2">
    <citation type="submission" date="2020-04" db="EMBL/GenBank/DDBJ databases">
        <title>MicrobeNet Type strains.</title>
        <authorList>
            <person name="Nicholson A.C."/>
        </authorList>
    </citation>
    <scope>NUCLEOTIDE SEQUENCE [LARGE SCALE GENOMIC DNA]</scope>
    <source>
        <strain evidence="3 4">CCUG 54536</strain>
    </source>
</reference>
<keyword evidence="1" id="KW-0812">Transmembrane</keyword>
<accession>A0A846ZAB2</accession>
<dbReference type="EMBL" id="JAAXPO010000005">
    <property type="protein sequence ID" value="NKZ18687.1"/>
    <property type="molecule type" value="Genomic_DNA"/>
</dbReference>
<reference evidence="2 5" key="1">
    <citation type="submission" date="2018-08" db="EMBL/GenBank/DDBJ databases">
        <title>Draft genome sequences of Leuconostoc spp. and Weissella spp. with biocontrol potential.</title>
        <authorList>
            <person name="Lo R."/>
            <person name="Ho V.T.T."/>
            <person name="Turner M.S."/>
        </authorList>
    </citation>
    <scope>NUCLEOTIDE SEQUENCE [LARGE SCALE GENOMIC DNA]</scope>
    <source>
        <strain evidence="2 5">733</strain>
    </source>
</reference>
<gene>
    <name evidence="2" type="ORF">D0501_07745</name>
    <name evidence="3" type="ORF">HF966_05800</name>
</gene>
<proteinExistence type="predicted"/>
<keyword evidence="5" id="KW-1185">Reference proteome</keyword>
<evidence type="ECO:0000313" key="3">
    <source>
        <dbReference type="EMBL" id="NKZ18687.1"/>
    </source>
</evidence>
<dbReference type="Proteomes" id="UP000590460">
    <property type="component" value="Unassembled WGS sequence"/>
</dbReference>
<dbReference type="RefSeq" id="WP_168677040.1">
    <property type="nucleotide sequence ID" value="NZ_BPKV01000015.1"/>
</dbReference>
<dbReference type="Pfam" id="PF09911">
    <property type="entry name" value="DUF2140"/>
    <property type="match status" value="1"/>
</dbReference>
<keyword evidence="1" id="KW-1133">Transmembrane helix</keyword>
<keyword evidence="1" id="KW-0472">Membrane</keyword>
<evidence type="ECO:0000313" key="5">
    <source>
        <dbReference type="Proteomes" id="UP001525857"/>
    </source>
</evidence>
<evidence type="ECO:0000313" key="4">
    <source>
        <dbReference type="Proteomes" id="UP000590460"/>
    </source>
</evidence>
<evidence type="ECO:0000256" key="1">
    <source>
        <dbReference type="SAM" id="Phobius"/>
    </source>
</evidence>
<name>A0A846ZAB2_9LACO</name>
<dbReference type="EMBL" id="QVOV01000010">
    <property type="protein sequence ID" value="MCT8389959.1"/>
    <property type="molecule type" value="Genomic_DNA"/>
</dbReference>
<dbReference type="Proteomes" id="UP001525857">
    <property type="component" value="Unassembled WGS sequence"/>
</dbReference>
<protein>
    <submittedName>
        <fullName evidence="2">DUF2140 family protein</fullName>
    </submittedName>
    <submittedName>
        <fullName evidence="3">YpmS family protein</fullName>
    </submittedName>
</protein>